<evidence type="ECO:0000313" key="3">
    <source>
        <dbReference type="EMBL" id="NAG21864.1"/>
    </source>
</evidence>
<dbReference type="EMBL" id="WXKQ01000029">
    <property type="protein sequence ID" value="NAG21864.1"/>
    <property type="molecule type" value="Genomic_DNA"/>
</dbReference>
<evidence type="ECO:0000313" key="2">
    <source>
        <dbReference type="EMBL" id="HAZ7494340.1"/>
    </source>
</evidence>
<reference evidence="3 4" key="2">
    <citation type="journal article" date="2019" name="Nat. Med.">
        <title>A library of human gut bacterial isolates paired with longitudinal multiomics data enables mechanistic microbiome research.</title>
        <authorList>
            <person name="Poyet M."/>
            <person name="Groussin M."/>
            <person name="Gibbons S.M."/>
            <person name="Avila-Pacheco J."/>
            <person name="Jiang X."/>
            <person name="Kearney S.M."/>
            <person name="Perrotta A.R."/>
            <person name="Berdy B."/>
            <person name="Zhao S."/>
            <person name="Lieberman T.D."/>
            <person name="Swanson P.K."/>
            <person name="Smith M."/>
            <person name="Roesemann S."/>
            <person name="Alexander J.E."/>
            <person name="Rich S.A."/>
            <person name="Livny J."/>
            <person name="Vlamakis H."/>
            <person name="Clish C."/>
            <person name="Bullock K."/>
            <person name="Deik A."/>
            <person name="Scott J."/>
            <person name="Pierce K.A."/>
            <person name="Xavier R.J."/>
            <person name="Alm E.J."/>
        </authorList>
    </citation>
    <scope>NUCLEOTIDE SEQUENCE [LARGE SCALE GENOMIC DNA]</scope>
    <source>
        <strain evidence="3 4">BIOML-A112</strain>
    </source>
</reference>
<sequence>MPVRLNTIPDAEPYPAPPAHIKWLSALLLMLSMGVALTSLFASDELAKNGPYFWGLACGVPAFIWSLVCSVRWLVFITQYIRADAWNQRREEVILQETRRGRRALQILSFSVQTALNGDSVAETTTAFLARQQVLNTYADLRGEDTVRRSVIPILTNKPVTGRLSEIISRLFIGIRPQLFLLPPDFHINVLLEIDAPLSGASVRTIWQDEWQKAGLPEARLFSAPEPGLAAVDDWLDNFIQEKAVLLVISVRLEPKNPERTAESATALLLANRLTQTALTPLALLHRPERITDTEMMASGIAQALDWMPVQPDAISGIWTAELDREQRAALLSLNQPFAQEALMYELDTFLGRSGPAAPWLSVAAATLAAIQSQHPQLTLSGVQGGHYSWATVVSPFVSPQEAS</sequence>
<feature type="transmembrane region" description="Helical" evidence="1">
    <location>
        <begin position="20"/>
        <end position="41"/>
    </location>
</feature>
<proteinExistence type="predicted"/>
<gene>
    <name evidence="3" type="ORF">GUC01_23060</name>
    <name evidence="2" type="ORF">J8F57_004643</name>
</gene>
<reference evidence="2" key="1">
    <citation type="journal article" date="2018" name="Genome Biol.">
        <title>SKESA: strategic k-mer extension for scrupulous assemblies.</title>
        <authorList>
            <person name="Souvorov A."/>
            <person name="Agarwala R."/>
            <person name="Lipman D.J."/>
        </authorList>
    </citation>
    <scope>NUCLEOTIDE SEQUENCE</scope>
    <source>
        <strain evidence="2">SJP41</strain>
    </source>
</reference>
<evidence type="ECO:0008006" key="5">
    <source>
        <dbReference type="Google" id="ProtNLM"/>
    </source>
</evidence>
<organism evidence="3 4">
    <name type="scientific">Escherichia coli</name>
    <dbReference type="NCBI Taxonomy" id="562"/>
    <lineage>
        <taxon>Bacteria</taxon>
        <taxon>Pseudomonadati</taxon>
        <taxon>Pseudomonadota</taxon>
        <taxon>Gammaproteobacteria</taxon>
        <taxon>Enterobacterales</taxon>
        <taxon>Enterobacteriaceae</taxon>
        <taxon>Escherichia</taxon>
    </lineage>
</organism>
<evidence type="ECO:0000313" key="4">
    <source>
        <dbReference type="Proteomes" id="UP000475070"/>
    </source>
</evidence>
<dbReference type="Proteomes" id="UP000475070">
    <property type="component" value="Unassembled WGS sequence"/>
</dbReference>
<keyword evidence="1" id="KW-1133">Transmembrane helix</keyword>
<feature type="transmembrane region" description="Helical" evidence="1">
    <location>
        <begin position="53"/>
        <end position="75"/>
    </location>
</feature>
<evidence type="ECO:0000256" key="1">
    <source>
        <dbReference type="SAM" id="Phobius"/>
    </source>
</evidence>
<dbReference type="RefSeq" id="WP_001402487.1">
    <property type="nucleotide sequence ID" value="NZ_AP022409.1"/>
</dbReference>
<dbReference type="EMBL" id="DADPIR010000050">
    <property type="protein sequence ID" value="HAZ7494340.1"/>
    <property type="molecule type" value="Genomic_DNA"/>
</dbReference>
<reference evidence="2" key="3">
    <citation type="submission" date="2021-03" db="EMBL/GenBank/DDBJ databases">
        <authorList>
            <consortium name="NCBI Pathogen Detection Project"/>
        </authorList>
    </citation>
    <scope>NUCLEOTIDE SEQUENCE</scope>
    <source>
        <strain evidence="2">SJP41</strain>
    </source>
</reference>
<protein>
    <recommendedName>
        <fullName evidence="5">Type VI secretion protein</fullName>
    </recommendedName>
</protein>
<keyword evidence="1" id="KW-0472">Membrane</keyword>
<name>A0A0C2AJL5_ECOLX</name>
<dbReference type="AlphaFoldDB" id="A0A0C2AJL5"/>
<comment type="caution">
    <text evidence="3">The sequence shown here is derived from an EMBL/GenBank/DDBJ whole genome shotgun (WGS) entry which is preliminary data.</text>
</comment>
<dbReference type="Proteomes" id="UP000868636">
    <property type="component" value="Unassembled WGS sequence"/>
</dbReference>
<keyword evidence="1" id="KW-0812">Transmembrane</keyword>
<accession>A0A0C2AJL5</accession>